<gene>
    <name evidence="1" type="primary">ntcA</name>
</gene>
<dbReference type="GeneID" id="30689772"/>
<dbReference type="InterPro" id="IPR036388">
    <property type="entry name" value="WH-like_DNA-bd_sf"/>
</dbReference>
<evidence type="ECO:0000313" key="1">
    <source>
        <dbReference type="EMBL" id="AHZ94639.1"/>
    </source>
</evidence>
<dbReference type="InterPro" id="IPR036390">
    <property type="entry name" value="WH_DNA-bd_sf"/>
</dbReference>
<dbReference type="EMBL" id="KJ513670">
    <property type="protein sequence ID" value="AHZ94639.1"/>
    <property type="molecule type" value="Genomic_DNA"/>
</dbReference>
<dbReference type="SUPFAM" id="SSF46785">
    <property type="entry name" value="Winged helix' DNA-binding domain"/>
    <property type="match status" value="1"/>
</dbReference>
<sequence length="214" mass="25637">MKWINSFSNSHIPYYIYKLNKGDKILYNPNKIYNRSIIILHGVIYLFKIFQNKEIFPLAILKTNNIIDLEYSYETQYYYTIIALDQAYLMSFSLLNIKNKIYIKKQILFNIIYGQKLTLKQYELMNQILRHKYIKYRILQLILLLSLEFGIIHKNKIIIPFSLSQKNISIIIGSNKITINQIMNYLSKKTIIKYSTKKIIHIENIVNLQLLFCY</sequence>
<keyword evidence="1" id="KW-0934">Plastid</keyword>
<dbReference type="AlphaFoldDB" id="A0A1L1WAE3"/>
<reference evidence="1" key="1">
    <citation type="submission" date="2014-03" db="EMBL/GenBank/DDBJ databases">
        <title>Molecular Investigation of Pacific North American Membranoptera.</title>
        <authorList>
            <person name="Hughey J.R."/>
            <person name="Hommersand M.H."/>
            <person name="Miller K.A."/>
            <person name="Fuller T."/>
            <person name="Lin S.-M."/>
        </authorList>
    </citation>
    <scope>NUCLEOTIDE SEQUENCE</scope>
</reference>
<geneLocation type="chloroplast" evidence="1"/>
<accession>A0A1L1WAE3</accession>
<dbReference type="RefSeq" id="YP_009332625.1">
    <property type="nucleotide sequence ID" value="NC_032396.1"/>
</dbReference>
<keyword evidence="1" id="KW-0150">Chloroplast</keyword>
<organism evidence="1">
    <name type="scientific">Membranoptera weeksiae</name>
    <dbReference type="NCBI Taxonomy" id="158720"/>
    <lineage>
        <taxon>Eukaryota</taxon>
        <taxon>Rhodophyta</taxon>
        <taxon>Florideophyceae</taxon>
        <taxon>Rhodymeniophycidae</taxon>
        <taxon>Ceramiales</taxon>
        <taxon>Delesseriaceae</taxon>
        <taxon>Membranoptera</taxon>
    </lineage>
</organism>
<dbReference type="InterPro" id="IPR018490">
    <property type="entry name" value="cNMP-bd_dom_sf"/>
</dbReference>
<dbReference type="Gene3D" id="1.10.10.10">
    <property type="entry name" value="Winged helix-like DNA-binding domain superfamily/Winged helix DNA-binding domain"/>
    <property type="match status" value="1"/>
</dbReference>
<protein>
    <submittedName>
        <fullName evidence="1">Global nitrogen transcriptional regulator</fullName>
    </submittedName>
</protein>
<dbReference type="SUPFAM" id="SSF51206">
    <property type="entry name" value="cAMP-binding domain-like"/>
    <property type="match status" value="1"/>
</dbReference>
<proteinExistence type="predicted"/>
<name>A0A1L1WAE3_9FLOR</name>